<feature type="compositionally biased region" description="Basic residues" evidence="1">
    <location>
        <begin position="1"/>
        <end position="15"/>
    </location>
</feature>
<keyword evidence="3" id="KW-1185">Reference proteome</keyword>
<evidence type="ECO:0000313" key="2">
    <source>
        <dbReference type="EMBL" id="KAK3953880.1"/>
    </source>
</evidence>
<evidence type="ECO:0000256" key="1">
    <source>
        <dbReference type="SAM" id="MobiDB-lite"/>
    </source>
</evidence>
<comment type="caution">
    <text evidence="2">The sequence shown here is derived from an EMBL/GenBank/DDBJ whole genome shotgun (WGS) entry which is preliminary data.</text>
</comment>
<accession>A0AAN6NXQ8</accession>
<feature type="region of interest" description="Disordered" evidence="1">
    <location>
        <begin position="1"/>
        <end position="270"/>
    </location>
</feature>
<reference evidence="2" key="1">
    <citation type="journal article" date="2023" name="Mol. Phylogenet. Evol.">
        <title>Genome-scale phylogeny and comparative genomics of the fungal order Sordariales.</title>
        <authorList>
            <person name="Hensen N."/>
            <person name="Bonometti L."/>
            <person name="Westerberg I."/>
            <person name="Brannstrom I.O."/>
            <person name="Guillou S."/>
            <person name="Cros-Aarteil S."/>
            <person name="Calhoun S."/>
            <person name="Haridas S."/>
            <person name="Kuo A."/>
            <person name="Mondo S."/>
            <person name="Pangilinan J."/>
            <person name="Riley R."/>
            <person name="LaButti K."/>
            <person name="Andreopoulos B."/>
            <person name="Lipzen A."/>
            <person name="Chen C."/>
            <person name="Yan M."/>
            <person name="Daum C."/>
            <person name="Ng V."/>
            <person name="Clum A."/>
            <person name="Steindorff A."/>
            <person name="Ohm R.A."/>
            <person name="Martin F."/>
            <person name="Silar P."/>
            <person name="Natvig D.O."/>
            <person name="Lalanne C."/>
            <person name="Gautier V."/>
            <person name="Ament-Velasquez S.L."/>
            <person name="Kruys A."/>
            <person name="Hutchinson M.I."/>
            <person name="Powell A.J."/>
            <person name="Barry K."/>
            <person name="Miller A.N."/>
            <person name="Grigoriev I.V."/>
            <person name="Debuchy R."/>
            <person name="Gladieux P."/>
            <person name="Hiltunen Thoren M."/>
            <person name="Johannesson H."/>
        </authorList>
    </citation>
    <scope>NUCLEOTIDE SEQUENCE</scope>
    <source>
        <strain evidence="2">CBS 626.80</strain>
    </source>
</reference>
<feature type="compositionally biased region" description="Basic and acidic residues" evidence="1">
    <location>
        <begin position="246"/>
        <end position="260"/>
    </location>
</feature>
<dbReference type="EMBL" id="MU859098">
    <property type="protein sequence ID" value="KAK3953880.1"/>
    <property type="molecule type" value="Genomic_DNA"/>
</dbReference>
<protein>
    <submittedName>
        <fullName evidence="2">Uncharacterized protein</fullName>
    </submittedName>
</protein>
<feature type="compositionally biased region" description="Basic and acidic residues" evidence="1">
    <location>
        <begin position="22"/>
        <end position="31"/>
    </location>
</feature>
<organism evidence="2 3">
    <name type="scientific">Pseudoneurospora amorphoporcata</name>
    <dbReference type="NCBI Taxonomy" id="241081"/>
    <lineage>
        <taxon>Eukaryota</taxon>
        <taxon>Fungi</taxon>
        <taxon>Dikarya</taxon>
        <taxon>Ascomycota</taxon>
        <taxon>Pezizomycotina</taxon>
        <taxon>Sordariomycetes</taxon>
        <taxon>Sordariomycetidae</taxon>
        <taxon>Sordariales</taxon>
        <taxon>Sordariaceae</taxon>
        <taxon>Pseudoneurospora</taxon>
    </lineage>
</organism>
<dbReference type="Proteomes" id="UP001303222">
    <property type="component" value="Unassembled WGS sequence"/>
</dbReference>
<feature type="compositionally biased region" description="Polar residues" evidence="1">
    <location>
        <begin position="148"/>
        <end position="158"/>
    </location>
</feature>
<sequence length="409" mass="45038">MKVKKPRANQSCHRRPTPDAFAVEHYRHEGDSGPEDDGSPDDLRRRRSRSSTSRQRDGKKTVQWADELEQESPEQMSEPATATLRTKSAMKRGPANQQEKEEEKPEDMTEGLAKLKIAEDDTAQEVQACTLRRDRRSSISRPKRTMARSDTTKPTVCSSAALDRPPSPLIPSARDFSFDNQPEVLTVDSRSAHQSRPANATWTKDNPPLPRSTSSYFQAKPKRNGSIRPPPAKSPAAQRTSGLCSKRPESSQDVMSEPKHGSPSTPLPSSTCTNFDSVKDFWSDLGASSSCVAVVCGSSSSSSRDMDLPKKSMVSSFMFSMSSALPSSYRPATKDTAAAPAAKRASCQSHMHHHSFVTCNSSLIPPGAQRERYCDCDDCVWSKGQNLTSTSTVARVGNEKEKERCRARK</sequence>
<reference evidence="2" key="2">
    <citation type="submission" date="2023-06" db="EMBL/GenBank/DDBJ databases">
        <authorList>
            <consortium name="Lawrence Berkeley National Laboratory"/>
            <person name="Mondo S.J."/>
            <person name="Hensen N."/>
            <person name="Bonometti L."/>
            <person name="Westerberg I."/>
            <person name="Brannstrom I.O."/>
            <person name="Guillou S."/>
            <person name="Cros-Aarteil S."/>
            <person name="Calhoun S."/>
            <person name="Haridas S."/>
            <person name="Kuo A."/>
            <person name="Pangilinan J."/>
            <person name="Riley R."/>
            <person name="Labutti K."/>
            <person name="Andreopoulos B."/>
            <person name="Lipzen A."/>
            <person name="Chen C."/>
            <person name="Yanf M."/>
            <person name="Daum C."/>
            <person name="Ng V."/>
            <person name="Clum A."/>
            <person name="Steindorff A."/>
            <person name="Ohm R."/>
            <person name="Martin F."/>
            <person name="Silar P."/>
            <person name="Natvig D."/>
            <person name="Lalanne C."/>
            <person name="Gautier V."/>
            <person name="Ament-Velasquez S.L."/>
            <person name="Kruys A."/>
            <person name="Hutchinson M.I."/>
            <person name="Powell A.J."/>
            <person name="Barry K."/>
            <person name="Miller A.N."/>
            <person name="Grigoriev I.V."/>
            <person name="Debuchy R."/>
            <person name="Gladieux P."/>
            <person name="Thoren M.H."/>
            <person name="Johannesson H."/>
        </authorList>
    </citation>
    <scope>NUCLEOTIDE SEQUENCE</scope>
    <source>
        <strain evidence="2">CBS 626.80</strain>
    </source>
</reference>
<name>A0AAN6NXQ8_9PEZI</name>
<proteinExistence type="predicted"/>
<feature type="compositionally biased region" description="Basic and acidic residues" evidence="1">
    <location>
        <begin position="98"/>
        <end position="107"/>
    </location>
</feature>
<feature type="compositionally biased region" description="Polar residues" evidence="1">
    <location>
        <begin position="188"/>
        <end position="204"/>
    </location>
</feature>
<gene>
    <name evidence="2" type="ORF">QBC32DRAFT_369078</name>
</gene>
<evidence type="ECO:0000313" key="3">
    <source>
        <dbReference type="Proteomes" id="UP001303222"/>
    </source>
</evidence>
<feature type="compositionally biased region" description="Polar residues" evidence="1">
    <location>
        <begin position="73"/>
        <end position="86"/>
    </location>
</feature>
<dbReference type="AlphaFoldDB" id="A0AAN6NXQ8"/>